<feature type="region of interest" description="Disordered" evidence="1">
    <location>
        <begin position="34"/>
        <end position="62"/>
    </location>
</feature>
<name>M4BGS3_HYAAE</name>
<protein>
    <submittedName>
        <fullName evidence="2">Uncharacterized protein</fullName>
    </submittedName>
</protein>
<dbReference type="EnsemblProtists" id="HpaT805598">
    <property type="protein sequence ID" value="HpaP805598"/>
    <property type="gene ID" value="HpaG805598"/>
</dbReference>
<dbReference type="Proteomes" id="UP000011713">
    <property type="component" value="Unassembled WGS sequence"/>
</dbReference>
<dbReference type="AlphaFoldDB" id="M4BGS3"/>
<reference evidence="2" key="2">
    <citation type="submission" date="2015-06" db="UniProtKB">
        <authorList>
            <consortium name="EnsemblProtists"/>
        </authorList>
    </citation>
    <scope>IDENTIFICATION</scope>
    <source>
        <strain evidence="2">Emoy2</strain>
    </source>
</reference>
<dbReference type="VEuPathDB" id="FungiDB:HpaG805598"/>
<accession>M4BGS3</accession>
<evidence type="ECO:0000313" key="3">
    <source>
        <dbReference type="Proteomes" id="UP000011713"/>
    </source>
</evidence>
<proteinExistence type="predicted"/>
<feature type="compositionally biased region" description="Basic and acidic residues" evidence="1">
    <location>
        <begin position="45"/>
        <end position="56"/>
    </location>
</feature>
<reference evidence="3" key="1">
    <citation type="journal article" date="2010" name="Science">
        <title>Signatures of adaptation to obligate biotrophy in the Hyaloperonospora arabidopsidis genome.</title>
        <authorList>
            <person name="Baxter L."/>
            <person name="Tripathy S."/>
            <person name="Ishaque N."/>
            <person name="Boot N."/>
            <person name="Cabral A."/>
            <person name="Kemen E."/>
            <person name="Thines M."/>
            <person name="Ah-Fong A."/>
            <person name="Anderson R."/>
            <person name="Badejoko W."/>
            <person name="Bittner-Eddy P."/>
            <person name="Boore J.L."/>
            <person name="Chibucos M.C."/>
            <person name="Coates M."/>
            <person name="Dehal P."/>
            <person name="Delehaunty K."/>
            <person name="Dong S."/>
            <person name="Downton P."/>
            <person name="Dumas B."/>
            <person name="Fabro G."/>
            <person name="Fronick C."/>
            <person name="Fuerstenberg S.I."/>
            <person name="Fulton L."/>
            <person name="Gaulin E."/>
            <person name="Govers F."/>
            <person name="Hughes L."/>
            <person name="Humphray S."/>
            <person name="Jiang R.H."/>
            <person name="Judelson H."/>
            <person name="Kamoun S."/>
            <person name="Kyung K."/>
            <person name="Meijer H."/>
            <person name="Minx P."/>
            <person name="Morris P."/>
            <person name="Nelson J."/>
            <person name="Phuntumart V."/>
            <person name="Qutob D."/>
            <person name="Rehmany A."/>
            <person name="Rougon-Cardoso A."/>
            <person name="Ryden P."/>
            <person name="Torto-Alalibo T."/>
            <person name="Studholme D."/>
            <person name="Wang Y."/>
            <person name="Win J."/>
            <person name="Wood J."/>
            <person name="Clifton S.W."/>
            <person name="Rogers J."/>
            <person name="Van den Ackerveken G."/>
            <person name="Jones J.D."/>
            <person name="McDowell J.M."/>
            <person name="Beynon J."/>
            <person name="Tyler B.M."/>
        </authorList>
    </citation>
    <scope>NUCLEOTIDE SEQUENCE [LARGE SCALE GENOMIC DNA]</scope>
    <source>
        <strain evidence="3">Emoy2</strain>
    </source>
</reference>
<dbReference type="HOGENOM" id="CLU_2297092_0_0_1"/>
<sequence>MAPFQSVVAPIPEMPRQSTATVVVEEETEELVAAARDSEWEQVTEQDRTSAPEAHGRYPSPWRGRIGRTRQYGRRVHDVVIVHSAQYTGHTLLLIKYRSVV</sequence>
<organism evidence="2 3">
    <name type="scientific">Hyaloperonospora arabidopsidis (strain Emoy2)</name>
    <name type="common">Downy mildew agent</name>
    <name type="synonym">Peronospora arabidopsidis</name>
    <dbReference type="NCBI Taxonomy" id="559515"/>
    <lineage>
        <taxon>Eukaryota</taxon>
        <taxon>Sar</taxon>
        <taxon>Stramenopiles</taxon>
        <taxon>Oomycota</taxon>
        <taxon>Peronosporomycetes</taxon>
        <taxon>Peronosporales</taxon>
        <taxon>Peronosporaceae</taxon>
        <taxon>Hyaloperonospora</taxon>
    </lineage>
</organism>
<keyword evidence="3" id="KW-1185">Reference proteome</keyword>
<dbReference type="EMBL" id="JH598238">
    <property type="status" value="NOT_ANNOTATED_CDS"/>
    <property type="molecule type" value="Genomic_DNA"/>
</dbReference>
<dbReference type="InParanoid" id="M4BGS3"/>
<evidence type="ECO:0000313" key="2">
    <source>
        <dbReference type="EnsemblProtists" id="HpaP805598"/>
    </source>
</evidence>
<evidence type="ECO:0000256" key="1">
    <source>
        <dbReference type="SAM" id="MobiDB-lite"/>
    </source>
</evidence>